<keyword evidence="4 6" id="KW-1133">Transmembrane helix</keyword>
<dbReference type="STRING" id="525640.SAMN04487971_10170"/>
<feature type="domain" description="EamA" evidence="7">
    <location>
        <begin position="156"/>
        <end position="286"/>
    </location>
</feature>
<keyword evidence="3 6" id="KW-0812">Transmembrane</keyword>
<feature type="transmembrane region" description="Helical" evidence="6">
    <location>
        <begin position="123"/>
        <end position="143"/>
    </location>
</feature>
<feature type="transmembrane region" description="Helical" evidence="6">
    <location>
        <begin position="244"/>
        <end position="263"/>
    </location>
</feature>
<dbReference type="Proteomes" id="UP000199555">
    <property type="component" value="Unassembled WGS sequence"/>
</dbReference>
<evidence type="ECO:0000256" key="6">
    <source>
        <dbReference type="SAM" id="Phobius"/>
    </source>
</evidence>
<dbReference type="Pfam" id="PF00892">
    <property type="entry name" value="EamA"/>
    <property type="match status" value="2"/>
</dbReference>
<reference evidence="9" key="1">
    <citation type="submission" date="2016-10" db="EMBL/GenBank/DDBJ databases">
        <authorList>
            <person name="Varghese N."/>
            <person name="Submissions S."/>
        </authorList>
    </citation>
    <scope>NUCLEOTIDE SEQUENCE [LARGE SCALE GENOMIC DNA]</scope>
    <source>
        <strain evidence="9">CGMCC 1.7655</strain>
    </source>
</reference>
<accession>A0A1G9C3G1</accession>
<organism evidence="8 9">
    <name type="scientific">Paracoccus chinensis</name>
    <dbReference type="NCBI Taxonomy" id="525640"/>
    <lineage>
        <taxon>Bacteria</taxon>
        <taxon>Pseudomonadati</taxon>
        <taxon>Pseudomonadota</taxon>
        <taxon>Alphaproteobacteria</taxon>
        <taxon>Rhodobacterales</taxon>
        <taxon>Paracoccaceae</taxon>
        <taxon>Paracoccus</taxon>
    </lineage>
</organism>
<proteinExistence type="inferred from homology"/>
<feature type="transmembrane region" description="Helical" evidence="6">
    <location>
        <begin position="215"/>
        <end position="232"/>
    </location>
</feature>
<dbReference type="PANTHER" id="PTHR22911:SF6">
    <property type="entry name" value="SOLUTE CARRIER FAMILY 35 MEMBER G1"/>
    <property type="match status" value="1"/>
</dbReference>
<feature type="domain" description="EamA" evidence="7">
    <location>
        <begin position="6"/>
        <end position="139"/>
    </location>
</feature>
<feature type="transmembrane region" description="Helical" evidence="6">
    <location>
        <begin position="38"/>
        <end position="55"/>
    </location>
</feature>
<feature type="transmembrane region" description="Helical" evidence="6">
    <location>
        <begin position="187"/>
        <end position="209"/>
    </location>
</feature>
<keyword evidence="5 6" id="KW-0472">Membrane</keyword>
<feature type="transmembrane region" description="Helical" evidence="6">
    <location>
        <begin position="155"/>
        <end position="175"/>
    </location>
</feature>
<dbReference type="EMBL" id="FNGE01000001">
    <property type="protein sequence ID" value="SDK45964.1"/>
    <property type="molecule type" value="Genomic_DNA"/>
</dbReference>
<evidence type="ECO:0000256" key="2">
    <source>
        <dbReference type="ARBA" id="ARBA00009853"/>
    </source>
</evidence>
<name>A0A1G9C3G1_9RHOB</name>
<dbReference type="PANTHER" id="PTHR22911">
    <property type="entry name" value="ACYL-MALONYL CONDENSING ENZYME-RELATED"/>
    <property type="match status" value="1"/>
</dbReference>
<keyword evidence="9" id="KW-1185">Reference proteome</keyword>
<feature type="transmembrane region" description="Helical" evidence="6">
    <location>
        <begin position="100"/>
        <end position="116"/>
    </location>
</feature>
<evidence type="ECO:0000256" key="1">
    <source>
        <dbReference type="ARBA" id="ARBA00004141"/>
    </source>
</evidence>
<gene>
    <name evidence="8" type="ORF">SAMN04487971_10170</name>
</gene>
<dbReference type="InterPro" id="IPR037185">
    <property type="entry name" value="EmrE-like"/>
</dbReference>
<dbReference type="GO" id="GO:0016020">
    <property type="term" value="C:membrane"/>
    <property type="evidence" value="ECO:0007669"/>
    <property type="project" value="UniProtKB-SubCell"/>
</dbReference>
<feature type="transmembrane region" description="Helical" evidence="6">
    <location>
        <begin position="269"/>
        <end position="287"/>
    </location>
</feature>
<comment type="subcellular location">
    <subcellularLocation>
        <location evidence="1">Membrane</location>
        <topology evidence="1">Multi-pass membrane protein</topology>
    </subcellularLocation>
</comment>
<comment type="similarity">
    <text evidence="2">Belongs to the drug/metabolite transporter (DMT) superfamily. 10 TMS drug/metabolite exporter (DME) (TC 2.A.7.3) family.</text>
</comment>
<dbReference type="InterPro" id="IPR000620">
    <property type="entry name" value="EamA_dom"/>
</dbReference>
<evidence type="ECO:0000256" key="3">
    <source>
        <dbReference type="ARBA" id="ARBA00022692"/>
    </source>
</evidence>
<dbReference type="AlphaFoldDB" id="A0A1G9C3G1"/>
<evidence type="ECO:0000256" key="5">
    <source>
        <dbReference type="ARBA" id="ARBA00023136"/>
    </source>
</evidence>
<dbReference type="RefSeq" id="WP_281200978.1">
    <property type="nucleotide sequence ID" value="NZ_FNGE01000001.1"/>
</dbReference>
<feature type="transmembrane region" description="Helical" evidence="6">
    <location>
        <begin position="76"/>
        <end position="94"/>
    </location>
</feature>
<sequence>MRNPTTGILLKLGSVFLFTCMGAILKATAEEVPPGEQVFFRSLFAIPVILVWLLLRRELATGLRTANPMSHAYRGIVGTISMGCGFAGLGLLPFPEATALNYAMPLMTVIFAAMFLNERVGVFRLSMVGLGFAGVLIVLSQRLSVGMNGVSAAQTLGAMLTLTGAAFGALAQIFISRMVATERTSAVVFWFSVTATVLSLVTLPFGWVVPGAGTAALLVGAGLIGGVAQIMLTSSYRFADASLVAPFDYASMLMAIAVGWFVFGEPTSPRMLAGAAVIIAAGVAIILRERHLGIRRGQRAATPR</sequence>
<protein>
    <submittedName>
        <fullName evidence="8">EamA domain-containing membrane protein RarD</fullName>
    </submittedName>
</protein>
<evidence type="ECO:0000313" key="9">
    <source>
        <dbReference type="Proteomes" id="UP000199555"/>
    </source>
</evidence>
<dbReference type="SUPFAM" id="SSF103481">
    <property type="entry name" value="Multidrug resistance efflux transporter EmrE"/>
    <property type="match status" value="2"/>
</dbReference>
<evidence type="ECO:0000259" key="7">
    <source>
        <dbReference type="Pfam" id="PF00892"/>
    </source>
</evidence>
<evidence type="ECO:0000256" key="4">
    <source>
        <dbReference type="ARBA" id="ARBA00022989"/>
    </source>
</evidence>
<evidence type="ECO:0000313" key="8">
    <source>
        <dbReference type="EMBL" id="SDK45964.1"/>
    </source>
</evidence>